<dbReference type="InterPro" id="IPR051201">
    <property type="entry name" value="Chloro_Bact_Ser_Proteases"/>
</dbReference>
<dbReference type="SUPFAM" id="SSF50494">
    <property type="entry name" value="Trypsin-like serine proteases"/>
    <property type="match status" value="1"/>
</dbReference>
<evidence type="ECO:0000259" key="5">
    <source>
        <dbReference type="PROSITE" id="PS50106"/>
    </source>
</evidence>
<dbReference type="Gene3D" id="2.30.42.10">
    <property type="match status" value="1"/>
</dbReference>
<evidence type="ECO:0000256" key="3">
    <source>
        <dbReference type="ARBA" id="ARBA00022801"/>
    </source>
</evidence>
<evidence type="ECO:0000256" key="1">
    <source>
        <dbReference type="ARBA" id="ARBA00010541"/>
    </source>
</evidence>
<dbReference type="SMART" id="SM00228">
    <property type="entry name" value="PDZ"/>
    <property type="match status" value="1"/>
</dbReference>
<dbReference type="EMBL" id="BAABFB010000038">
    <property type="protein sequence ID" value="GAA4479089.1"/>
    <property type="molecule type" value="Genomic_DNA"/>
</dbReference>
<feature type="chain" id="PRO_5045747371" description="PDZ domain-containing protein" evidence="4">
    <location>
        <begin position="22"/>
        <end position="509"/>
    </location>
</feature>
<dbReference type="SUPFAM" id="SSF50156">
    <property type="entry name" value="PDZ domain-like"/>
    <property type="match status" value="1"/>
</dbReference>
<evidence type="ECO:0000256" key="4">
    <source>
        <dbReference type="SAM" id="SignalP"/>
    </source>
</evidence>
<protein>
    <recommendedName>
        <fullName evidence="5">PDZ domain-containing protein</fullName>
    </recommendedName>
</protein>
<evidence type="ECO:0000313" key="6">
    <source>
        <dbReference type="EMBL" id="GAA4479089.1"/>
    </source>
</evidence>
<feature type="signal peptide" evidence="4">
    <location>
        <begin position="1"/>
        <end position="21"/>
    </location>
</feature>
<name>A0ABP8P2Z6_9NOCA</name>
<organism evidence="6 7">
    <name type="scientific">Rhodococcus olei</name>
    <dbReference type="NCBI Taxonomy" id="2161675"/>
    <lineage>
        <taxon>Bacteria</taxon>
        <taxon>Bacillati</taxon>
        <taxon>Actinomycetota</taxon>
        <taxon>Actinomycetes</taxon>
        <taxon>Mycobacteriales</taxon>
        <taxon>Nocardiaceae</taxon>
        <taxon>Rhodococcus</taxon>
    </lineage>
</organism>
<dbReference type="PROSITE" id="PS50106">
    <property type="entry name" value="PDZ"/>
    <property type="match status" value="1"/>
</dbReference>
<dbReference type="PRINTS" id="PR00834">
    <property type="entry name" value="PROTEASES2C"/>
</dbReference>
<dbReference type="PANTHER" id="PTHR43343">
    <property type="entry name" value="PEPTIDASE S12"/>
    <property type="match status" value="1"/>
</dbReference>
<dbReference type="Proteomes" id="UP001501183">
    <property type="component" value="Unassembled WGS sequence"/>
</dbReference>
<keyword evidence="2" id="KW-0645">Protease</keyword>
<dbReference type="Pfam" id="PF13365">
    <property type="entry name" value="Trypsin_2"/>
    <property type="match status" value="1"/>
</dbReference>
<reference evidence="7" key="1">
    <citation type="journal article" date="2019" name="Int. J. Syst. Evol. Microbiol.">
        <title>The Global Catalogue of Microorganisms (GCM) 10K type strain sequencing project: providing services to taxonomists for standard genome sequencing and annotation.</title>
        <authorList>
            <consortium name="The Broad Institute Genomics Platform"/>
            <consortium name="The Broad Institute Genome Sequencing Center for Infectious Disease"/>
            <person name="Wu L."/>
            <person name="Ma J."/>
        </authorList>
    </citation>
    <scope>NUCLEOTIDE SEQUENCE [LARGE SCALE GENOMIC DNA]</scope>
    <source>
        <strain evidence="7">JCM 32206</strain>
    </source>
</reference>
<dbReference type="InterPro" id="IPR036034">
    <property type="entry name" value="PDZ_sf"/>
</dbReference>
<proteinExistence type="inferred from homology"/>
<comment type="caution">
    <text evidence="6">The sequence shown here is derived from an EMBL/GenBank/DDBJ whole genome shotgun (WGS) entry which is preliminary data.</text>
</comment>
<dbReference type="Pfam" id="PF17820">
    <property type="entry name" value="PDZ_6"/>
    <property type="match status" value="1"/>
</dbReference>
<dbReference type="InterPro" id="IPR001478">
    <property type="entry name" value="PDZ"/>
</dbReference>
<dbReference type="InterPro" id="IPR043504">
    <property type="entry name" value="Peptidase_S1_PA_chymotrypsin"/>
</dbReference>
<accession>A0ABP8P2Z6</accession>
<gene>
    <name evidence="6" type="ORF">GCM10023094_23670</name>
</gene>
<dbReference type="Gene3D" id="2.40.10.10">
    <property type="entry name" value="Trypsin-like serine proteases"/>
    <property type="match status" value="2"/>
</dbReference>
<dbReference type="InterPro" id="IPR009003">
    <property type="entry name" value="Peptidase_S1_PA"/>
</dbReference>
<dbReference type="InterPro" id="IPR001940">
    <property type="entry name" value="Peptidase_S1C"/>
</dbReference>
<feature type="domain" description="PDZ" evidence="5">
    <location>
        <begin position="223"/>
        <end position="311"/>
    </location>
</feature>
<dbReference type="InterPro" id="IPR041489">
    <property type="entry name" value="PDZ_6"/>
</dbReference>
<keyword evidence="4" id="KW-0732">Signal</keyword>
<comment type="similarity">
    <text evidence="1">Belongs to the peptidase S1C family.</text>
</comment>
<sequence>MASVGLAVGALVLSSCSFSFSMGGGGGADGGVGFDDLQSATIQLEAVGTFVSPQEGAYESAGRGSGFLISSDGYALTNNHVVTGAGTLKVWRGGDQSKTLNAQVKGSSECLDLAVVKIDGNDLPYIGIREDDVATADEVYAAGYPLGDPTFTMTKGIVSKADTPADTPWASLEHVIEHDARIRSGNSGGPLVDPDGRLVGVNYAGDEQHDTNFAIHRDEVRRIVDDLRSGKNVLSLGINGEAVTSDAGEGLGIWVNSVASGSPADKAGVEAGDLLTNMEGVALGADGTLGEYCNVLETHGQDATLSVEVYRPATDTYLRGQFNGTPLEATTTVSSGLVGGAGAPATGGQAAAGFTTITDDSGVVSVQVPESWSQVDGTQFVDDKGNAYFGVEASSDLAQYKNGWGAVGATVLGSAEAVSNSTPEDLLNVAGKDLPAAGCVSKGRMDYSDALHTGRFEAWENCGPEKAKYIFVAAKADSGRYLALVAVQANSAADVAAADRVVNSFSVDL</sequence>
<evidence type="ECO:0000256" key="2">
    <source>
        <dbReference type="ARBA" id="ARBA00022670"/>
    </source>
</evidence>
<keyword evidence="7" id="KW-1185">Reference proteome</keyword>
<keyword evidence="3" id="KW-0378">Hydrolase</keyword>
<evidence type="ECO:0000313" key="7">
    <source>
        <dbReference type="Proteomes" id="UP001501183"/>
    </source>
</evidence>
<dbReference type="PANTHER" id="PTHR43343:SF3">
    <property type="entry name" value="PROTEASE DO-LIKE 8, CHLOROPLASTIC"/>
    <property type="match status" value="1"/>
</dbReference>